<gene>
    <name evidence="2" type="ORF">HR081_10305</name>
</gene>
<reference evidence="2 3" key="1">
    <citation type="journal article" date="2020" name="Access Microbiol">
        <title>Isolation and genome sequencing of Staphylococcus schleiferi subspecies coagulans from Antarctic seals.</title>
        <authorList>
            <person name="Foster G."/>
            <person name="Robb A."/>
            <person name="Paterson G.K."/>
        </authorList>
    </citation>
    <scope>NUCLEOTIDE SEQUENCE [LARGE SCALE GENOMIC DNA]</scope>
    <source>
        <strain evidence="2 3">M615/02/4</strain>
    </source>
</reference>
<proteinExistence type="predicted"/>
<accession>A0A9X0TNA8</accession>
<dbReference type="Proteomes" id="UP000524893">
    <property type="component" value="Unassembled WGS sequence"/>
</dbReference>
<dbReference type="AlphaFoldDB" id="A0A9X0TNA8"/>
<dbReference type="RefSeq" id="WP_182281125.1">
    <property type="nucleotide sequence ID" value="NZ_JABTCN010000040.1"/>
</dbReference>
<evidence type="ECO:0000313" key="3">
    <source>
        <dbReference type="Proteomes" id="UP000524893"/>
    </source>
</evidence>
<dbReference type="InterPro" id="IPR006448">
    <property type="entry name" value="Phage_term_ssu_P27"/>
</dbReference>
<protein>
    <submittedName>
        <fullName evidence="2">Phage terminase small subunit P27 family</fullName>
    </submittedName>
</protein>
<dbReference type="NCBIfam" id="TIGR01558">
    <property type="entry name" value="sm_term_P27"/>
    <property type="match status" value="1"/>
</dbReference>
<organism evidence="2 3">
    <name type="scientific">Staphylococcus coagulans</name>
    <dbReference type="NCBI Taxonomy" id="74706"/>
    <lineage>
        <taxon>Bacteria</taxon>
        <taxon>Bacillati</taxon>
        <taxon>Bacillota</taxon>
        <taxon>Bacilli</taxon>
        <taxon>Bacillales</taxon>
        <taxon>Staphylococcaceae</taxon>
        <taxon>Staphylococcus</taxon>
    </lineage>
</organism>
<dbReference type="EMBL" id="JABTCN010000040">
    <property type="protein sequence ID" value="MBA8777264.1"/>
    <property type="molecule type" value="Genomic_DNA"/>
</dbReference>
<dbReference type="Pfam" id="PF05119">
    <property type="entry name" value="Terminase_4"/>
    <property type="match status" value="1"/>
</dbReference>
<feature type="region of interest" description="Disordered" evidence="1">
    <location>
        <begin position="1"/>
        <end position="21"/>
    </location>
</feature>
<sequence>MAGRPKKLLNNSTRNNTKEEIIEKERQEAELNKFSKIDSEPPEFLDDIAKEEYRRVIPYMQELPISNLDQAQLAQYCSFYSDFVQASELITRTGGVVIETEKGSKVNPAFTAKEKAGTRMQQAANTLGLTIDSRLRIVVPEDKKDDDPFKEFVSDD</sequence>
<evidence type="ECO:0000256" key="1">
    <source>
        <dbReference type="SAM" id="MobiDB-lite"/>
    </source>
</evidence>
<evidence type="ECO:0000313" key="2">
    <source>
        <dbReference type="EMBL" id="MBA8777264.1"/>
    </source>
</evidence>
<name>A0A9X0TNA8_9STAP</name>
<comment type="caution">
    <text evidence="2">The sequence shown here is derived from an EMBL/GenBank/DDBJ whole genome shotgun (WGS) entry which is preliminary data.</text>
</comment>